<evidence type="ECO:0000313" key="1">
    <source>
        <dbReference type="EMBL" id="CAL6027634.1"/>
    </source>
</evidence>
<organism evidence="1 2">
    <name type="scientific">Hexamita inflata</name>
    <dbReference type="NCBI Taxonomy" id="28002"/>
    <lineage>
        <taxon>Eukaryota</taxon>
        <taxon>Metamonada</taxon>
        <taxon>Diplomonadida</taxon>
        <taxon>Hexamitidae</taxon>
        <taxon>Hexamitinae</taxon>
        <taxon>Hexamita</taxon>
    </lineage>
</organism>
<reference evidence="1 2" key="1">
    <citation type="submission" date="2024-07" db="EMBL/GenBank/DDBJ databases">
        <authorList>
            <person name="Akdeniz Z."/>
        </authorList>
    </citation>
    <scope>NUCLEOTIDE SEQUENCE [LARGE SCALE GENOMIC DNA]</scope>
</reference>
<comment type="caution">
    <text evidence="1">The sequence shown here is derived from an EMBL/GenBank/DDBJ whole genome shotgun (WGS) entry which is preliminary data.</text>
</comment>
<proteinExistence type="predicted"/>
<evidence type="ECO:0000313" key="2">
    <source>
        <dbReference type="Proteomes" id="UP001642409"/>
    </source>
</evidence>
<protein>
    <submittedName>
        <fullName evidence="1">Hypothetical_protein</fullName>
    </submittedName>
</protein>
<accession>A0ABP1IZX1</accession>
<dbReference type="Proteomes" id="UP001642409">
    <property type="component" value="Unassembled WGS sequence"/>
</dbReference>
<sequence>MSRVLQISYQRVRLQFLQNTLLDSRQFIQQLKLELQDSVQAQAAFSIAKQYVLLTADDLLLPIKDFDVILSNQDTLLQEITNDTLPLLQFLTPESLRGLKMDSFTSLRNRYYLLKAYCSESNQINKTFEELKIDFVNEPFLQQKLIYDHFKDNKELLFKDLMVENKETLIEFALHTKQYTYINTLDYKTKNKHIQKINADDVFEACDINTKILIAAQSQKLKHLMILLQTEPKTINKEYIQDYITGLQILFDKFPNNDKFLIIGQLAQVIDNCEIQTVNEYISHNQVQFTNNLLKMLSEEQNAEYTIKIIGKFVQILNNIQILRIWRHIYANQAKLIANFDLIYQLSDLIINRVLNFDTKNLNFLYFDEPICKPIQASSNQFILTDFGKQFLNKIQTEEFLSFYDLIEAQFQAVSVLLIYINKEAEIQRILQLFYTHISIVESNENLKIPKLVYSMNNIFYNEMLEREANDEFASSKIISFSGTEQTITSDQFEFLDEFQTLQIQNKGIINLLFSEILILNIDINRIHAEFNAKSLENILQFINSTIRYFISQKENELCDTLFKLIIKQHIFDVQSVSNQIKEIYSQIPNINTSSISQNQLKFVQQSIQGLKIEQLDTMVENYLKIDYLTNKEKYQEICQKLKTEMK</sequence>
<dbReference type="EMBL" id="CAXDID020000105">
    <property type="protein sequence ID" value="CAL6027634.1"/>
    <property type="molecule type" value="Genomic_DNA"/>
</dbReference>
<keyword evidence="2" id="KW-1185">Reference proteome</keyword>
<gene>
    <name evidence="1" type="ORF">HINF_LOCUS31419</name>
</gene>
<name>A0ABP1IZX1_9EUKA</name>